<dbReference type="EMBL" id="BPWL01000002">
    <property type="protein sequence ID" value="GJJ06878.1"/>
    <property type="molecule type" value="Genomic_DNA"/>
</dbReference>
<evidence type="ECO:0000313" key="1">
    <source>
        <dbReference type="EMBL" id="GJJ06878.1"/>
    </source>
</evidence>
<comment type="caution">
    <text evidence="1">The sequence shown here is derived from an EMBL/GenBank/DDBJ whole genome shotgun (WGS) entry which is preliminary data.</text>
</comment>
<dbReference type="Proteomes" id="UP001050691">
    <property type="component" value="Unassembled WGS sequence"/>
</dbReference>
<accession>A0AAV5A0Y8</accession>
<protein>
    <submittedName>
        <fullName evidence="1">Uncharacterized protein</fullName>
    </submittedName>
</protein>
<reference evidence="1" key="1">
    <citation type="submission" date="2021-10" db="EMBL/GenBank/DDBJ databases">
        <title>De novo Genome Assembly of Clathrus columnatus (Basidiomycota, Fungi) Using Illumina and Nanopore Sequence Data.</title>
        <authorList>
            <person name="Ogiso-Tanaka E."/>
            <person name="Itagaki H."/>
            <person name="Hosoya T."/>
            <person name="Hosaka K."/>
        </authorList>
    </citation>
    <scope>NUCLEOTIDE SEQUENCE</scope>
    <source>
        <strain evidence="1">MO-923</strain>
    </source>
</reference>
<proteinExistence type="predicted"/>
<keyword evidence="2" id="KW-1185">Reference proteome</keyword>
<name>A0AAV5A0Y8_9AGAM</name>
<sequence>MRELLIQLAMACAGGYRTRIQNSFIQLKYIPIVRVKGKKRIGDFYDWSLGKTDVPGDQGR</sequence>
<organism evidence="1 2">
    <name type="scientific">Clathrus columnatus</name>
    <dbReference type="NCBI Taxonomy" id="1419009"/>
    <lineage>
        <taxon>Eukaryota</taxon>
        <taxon>Fungi</taxon>
        <taxon>Dikarya</taxon>
        <taxon>Basidiomycota</taxon>
        <taxon>Agaricomycotina</taxon>
        <taxon>Agaricomycetes</taxon>
        <taxon>Phallomycetidae</taxon>
        <taxon>Phallales</taxon>
        <taxon>Clathraceae</taxon>
        <taxon>Clathrus</taxon>
    </lineage>
</organism>
<evidence type="ECO:0000313" key="2">
    <source>
        <dbReference type="Proteomes" id="UP001050691"/>
    </source>
</evidence>
<gene>
    <name evidence="1" type="ORF">Clacol_001074</name>
</gene>
<dbReference type="AlphaFoldDB" id="A0AAV5A0Y8"/>